<dbReference type="SUPFAM" id="SSF69635">
    <property type="entry name" value="Type III secretory system chaperone-like"/>
    <property type="match status" value="1"/>
</dbReference>
<gene>
    <name evidence="1" type="ORF">CAGGBEG34_210031</name>
</gene>
<reference evidence="1 2" key="1">
    <citation type="submission" date="2011-08" db="EMBL/GenBank/DDBJ databases">
        <title>The genome of the obligate endobacterium of an arbuscular mycorrhizal fungus reveals an interphylum network of nutritional interactions.</title>
        <authorList>
            <person name="Ghignone S."/>
            <person name="Salvioli A."/>
            <person name="Anca I."/>
            <person name="Lumini E."/>
            <person name="Ortu G."/>
            <person name="Petiti L."/>
            <person name="Cruveiller S."/>
            <person name="Bianciotto V."/>
            <person name="Piffanelli P."/>
            <person name="Lanfranco L."/>
            <person name="Bonfante P."/>
        </authorList>
    </citation>
    <scope>NUCLEOTIDE SEQUENCE [LARGE SCALE GENOMIC DNA]</scope>
    <source>
        <strain evidence="1 2">BEG34</strain>
    </source>
</reference>
<keyword evidence="2" id="KW-1185">Reference proteome</keyword>
<dbReference type="RefSeq" id="WP_006682405.1">
    <property type="nucleotide sequence ID" value="NZ_CAFB01000038.1"/>
</dbReference>
<evidence type="ECO:0000313" key="2">
    <source>
        <dbReference type="Proteomes" id="UP000054051"/>
    </source>
</evidence>
<organism evidence="1 2">
    <name type="scientific">Candidatus Glomeribacter gigasporarum BEG34</name>
    <dbReference type="NCBI Taxonomy" id="1070319"/>
    <lineage>
        <taxon>Bacteria</taxon>
        <taxon>Pseudomonadati</taxon>
        <taxon>Pseudomonadota</taxon>
        <taxon>Betaproteobacteria</taxon>
        <taxon>Burkholderiales</taxon>
        <taxon>Burkholderiaceae</taxon>
        <taxon>Candidatus Glomeribacter</taxon>
    </lineage>
</organism>
<dbReference type="AlphaFoldDB" id="G2J8S3"/>
<accession>G2J8S3</accession>
<evidence type="ECO:0000313" key="1">
    <source>
        <dbReference type="EMBL" id="CCD29170.1"/>
    </source>
</evidence>
<name>G2J8S3_9BURK</name>
<dbReference type="EMBL" id="CAFB01000038">
    <property type="protein sequence ID" value="CCD29170.1"/>
    <property type="molecule type" value="Genomic_DNA"/>
</dbReference>
<sequence length="166" mass="18119">MNDRSFIRSDPESPPAPGRYCQLFSEVAQMLGAPPVPADAVTKIWSIGTDGHLFSIVAKDESAPPGIIVIQDFGEVSEAADSLCIRMHHVNFRNTLDGGPLHNALFSIDPRTQSAVLIQTLVLDELNGPLLIRALQKLADFGHRFRMDADRMTDDTPIKGDLSALL</sequence>
<dbReference type="Proteomes" id="UP000054051">
    <property type="component" value="Unassembled WGS sequence"/>
</dbReference>
<dbReference type="CDD" id="cd17020">
    <property type="entry name" value="T3SC_IA_ShcM-like"/>
    <property type="match status" value="1"/>
</dbReference>
<comment type="caution">
    <text evidence="1">The sequence shown here is derived from an EMBL/GenBank/DDBJ whole genome shotgun (WGS) entry which is preliminary data.</text>
</comment>
<proteinExistence type="predicted"/>
<protein>
    <submittedName>
        <fullName evidence="1">Uncharacterized protein</fullName>
    </submittedName>
</protein>